<evidence type="ECO:0000313" key="2">
    <source>
        <dbReference type="EMBL" id="KAK9764812.1"/>
    </source>
</evidence>
<sequence length="81" mass="9314">MSEIPKIIRFRRQTKSEPPSNTSTTPNTSTSQPSDESVEETHELESFISVNTLKLFSQEDKADFIRLAEMLDKSYQQFLTT</sequence>
<feature type="compositionally biased region" description="Low complexity" evidence="1">
    <location>
        <begin position="16"/>
        <end position="34"/>
    </location>
</feature>
<evidence type="ECO:0000313" key="3">
    <source>
        <dbReference type="Proteomes" id="UP001479436"/>
    </source>
</evidence>
<reference evidence="2 3" key="1">
    <citation type="submission" date="2023-04" db="EMBL/GenBank/DDBJ databases">
        <title>Genome of Basidiobolus ranarum AG-B5.</title>
        <authorList>
            <person name="Stajich J.E."/>
            <person name="Carter-House D."/>
            <person name="Gryganskyi A."/>
        </authorList>
    </citation>
    <scope>NUCLEOTIDE SEQUENCE [LARGE SCALE GENOMIC DNA]</scope>
    <source>
        <strain evidence="2 3">AG-B5</strain>
    </source>
</reference>
<keyword evidence="3" id="KW-1185">Reference proteome</keyword>
<dbReference type="EMBL" id="JASJQH010000363">
    <property type="protein sequence ID" value="KAK9764812.1"/>
    <property type="molecule type" value="Genomic_DNA"/>
</dbReference>
<accession>A0ABR2WTI1</accession>
<protein>
    <submittedName>
        <fullName evidence="2">Uncharacterized protein</fullName>
    </submittedName>
</protein>
<dbReference type="Proteomes" id="UP001479436">
    <property type="component" value="Unassembled WGS sequence"/>
</dbReference>
<proteinExistence type="predicted"/>
<gene>
    <name evidence="2" type="ORF">K7432_007390</name>
</gene>
<comment type="caution">
    <text evidence="2">The sequence shown here is derived from an EMBL/GenBank/DDBJ whole genome shotgun (WGS) entry which is preliminary data.</text>
</comment>
<name>A0ABR2WTI1_9FUNG</name>
<feature type="region of interest" description="Disordered" evidence="1">
    <location>
        <begin position="1"/>
        <end position="43"/>
    </location>
</feature>
<organism evidence="2 3">
    <name type="scientific">Basidiobolus ranarum</name>
    <dbReference type="NCBI Taxonomy" id="34480"/>
    <lineage>
        <taxon>Eukaryota</taxon>
        <taxon>Fungi</taxon>
        <taxon>Fungi incertae sedis</taxon>
        <taxon>Zoopagomycota</taxon>
        <taxon>Entomophthoromycotina</taxon>
        <taxon>Basidiobolomycetes</taxon>
        <taxon>Basidiobolales</taxon>
        <taxon>Basidiobolaceae</taxon>
        <taxon>Basidiobolus</taxon>
    </lineage>
</organism>
<evidence type="ECO:0000256" key="1">
    <source>
        <dbReference type="SAM" id="MobiDB-lite"/>
    </source>
</evidence>